<keyword evidence="1" id="KW-0472">Membrane</keyword>
<name>A0ABV4U9F5_9BACT</name>
<gene>
    <name evidence="2" type="ORF">ACERK3_13760</name>
</gene>
<feature type="transmembrane region" description="Helical" evidence="1">
    <location>
        <begin position="12"/>
        <end position="42"/>
    </location>
</feature>
<dbReference type="Proteomes" id="UP001575105">
    <property type="component" value="Unassembled WGS sequence"/>
</dbReference>
<keyword evidence="1" id="KW-1133">Transmembrane helix</keyword>
<sequence>MGLHIAIMFGTWMIGSMFAMAIPTLGLLVALGMLGLCGAYLLKPAIRERLDDLWHGLSRNGRWPTLSFIGVFTLMLMAGWGVLTGEISDQPPRAANAASTPAPTDPRESAQYFRALDQPLNFTFTDLKDAAPFFDREPSLTLPDSPVGHLRAWFASESLEPTNEDASLIAIAIGEGETLTGMMVLIPDKRSLAAMTAASRVAGLAMNEEITDIGQWLIPGIAAGDEALHRTADDMAVGIYQPSRQLTAVVIGHRDQLTSSKDTPVQNAIDTLHGAAANQAKEAAAERRVDAARQRFLDIAEEMGVPDLPLAYRAIEMVEEEGIGWMIVDDMMGQAGWDTQRAYHRYRQTLRDFRAAQ</sequence>
<organism evidence="2 3">
    <name type="scientific">Natronomicrosphaera hydrolytica</name>
    <dbReference type="NCBI Taxonomy" id="3242702"/>
    <lineage>
        <taxon>Bacteria</taxon>
        <taxon>Pseudomonadati</taxon>
        <taxon>Planctomycetota</taxon>
        <taxon>Phycisphaerae</taxon>
        <taxon>Phycisphaerales</taxon>
        <taxon>Phycisphaeraceae</taxon>
        <taxon>Natronomicrosphaera</taxon>
    </lineage>
</organism>
<comment type="caution">
    <text evidence="2">The sequence shown here is derived from an EMBL/GenBank/DDBJ whole genome shotgun (WGS) entry which is preliminary data.</text>
</comment>
<evidence type="ECO:0000313" key="3">
    <source>
        <dbReference type="Proteomes" id="UP001575105"/>
    </source>
</evidence>
<evidence type="ECO:0000256" key="1">
    <source>
        <dbReference type="SAM" id="Phobius"/>
    </source>
</evidence>
<keyword evidence="1" id="KW-0812">Transmembrane</keyword>
<feature type="transmembrane region" description="Helical" evidence="1">
    <location>
        <begin position="63"/>
        <end position="83"/>
    </location>
</feature>
<keyword evidence="3" id="KW-1185">Reference proteome</keyword>
<protein>
    <submittedName>
        <fullName evidence="2">Uncharacterized protein</fullName>
    </submittedName>
</protein>
<dbReference type="EMBL" id="JBGUBD010000008">
    <property type="protein sequence ID" value="MFA9479351.1"/>
    <property type="molecule type" value="Genomic_DNA"/>
</dbReference>
<accession>A0ABV4U9F5</accession>
<proteinExistence type="predicted"/>
<dbReference type="RefSeq" id="WP_425346272.1">
    <property type="nucleotide sequence ID" value="NZ_JBGUBD010000008.1"/>
</dbReference>
<reference evidence="2 3" key="1">
    <citation type="submission" date="2024-08" db="EMBL/GenBank/DDBJ databases">
        <title>Whole-genome sequencing of halo(alkali)philic microorganisms from hypersaline lakes.</title>
        <authorList>
            <person name="Sorokin D.Y."/>
            <person name="Merkel A.Y."/>
            <person name="Messina E."/>
            <person name="Yakimov M."/>
        </authorList>
    </citation>
    <scope>NUCLEOTIDE SEQUENCE [LARGE SCALE GENOMIC DNA]</scope>
    <source>
        <strain evidence="2 3">AB-hyl4</strain>
    </source>
</reference>
<evidence type="ECO:0000313" key="2">
    <source>
        <dbReference type="EMBL" id="MFA9479351.1"/>
    </source>
</evidence>